<comment type="caution">
    <text evidence="1">The sequence shown here is derived from an EMBL/GenBank/DDBJ whole genome shotgun (WGS) entry which is preliminary data.</text>
</comment>
<evidence type="ECO:0000313" key="1">
    <source>
        <dbReference type="EMBL" id="KAG7319912.1"/>
    </source>
</evidence>
<dbReference type="EMBL" id="JAHKSW010000020">
    <property type="protein sequence ID" value="KAG7319912.1"/>
    <property type="molecule type" value="Genomic_DNA"/>
</dbReference>
<evidence type="ECO:0000313" key="2">
    <source>
        <dbReference type="Proteomes" id="UP000824219"/>
    </source>
</evidence>
<dbReference type="Proteomes" id="UP000824219">
    <property type="component" value="Linkage Group LG20"/>
</dbReference>
<gene>
    <name evidence="1" type="ORF">KOW79_017055</name>
</gene>
<name>A0A9D3SDB1_9TELE</name>
<reference evidence="1 2" key="1">
    <citation type="submission" date="2021-06" db="EMBL/GenBank/DDBJ databases">
        <title>Chromosome-level genome assembly of the red-tail catfish (Hemibagrus wyckioides).</title>
        <authorList>
            <person name="Shao F."/>
        </authorList>
    </citation>
    <scope>NUCLEOTIDE SEQUENCE [LARGE SCALE GENOMIC DNA]</scope>
    <source>
        <strain evidence="1">EC202008001</strain>
        <tissue evidence="1">Blood</tissue>
    </source>
</reference>
<proteinExistence type="predicted"/>
<organism evidence="1 2">
    <name type="scientific">Hemibagrus wyckioides</name>
    <dbReference type="NCBI Taxonomy" id="337641"/>
    <lineage>
        <taxon>Eukaryota</taxon>
        <taxon>Metazoa</taxon>
        <taxon>Chordata</taxon>
        <taxon>Craniata</taxon>
        <taxon>Vertebrata</taxon>
        <taxon>Euteleostomi</taxon>
        <taxon>Actinopterygii</taxon>
        <taxon>Neopterygii</taxon>
        <taxon>Teleostei</taxon>
        <taxon>Ostariophysi</taxon>
        <taxon>Siluriformes</taxon>
        <taxon>Bagridae</taxon>
        <taxon>Hemibagrus</taxon>
    </lineage>
</organism>
<protein>
    <submittedName>
        <fullName evidence="1">Uncharacterized protein</fullName>
    </submittedName>
</protein>
<accession>A0A9D3SDB1</accession>
<sequence length="95" mass="10655">MTGKQGLFRCNETEPEYTVGIKPSQSLPHALLYVSWPEKCSGSAGDSGLYVGEHQEQIFINLRLECSRKRWQSDMVAVATSQTCFGFWAPPGEER</sequence>
<dbReference type="AlphaFoldDB" id="A0A9D3SDB1"/>
<keyword evidence="2" id="KW-1185">Reference proteome</keyword>